<feature type="region of interest" description="Disordered" evidence="1">
    <location>
        <begin position="97"/>
        <end position="121"/>
    </location>
</feature>
<evidence type="ECO:0000313" key="2">
    <source>
        <dbReference type="EMBL" id="KAJ7019906.1"/>
    </source>
</evidence>
<proteinExistence type="predicted"/>
<comment type="caution">
    <text evidence="2">The sequence shown here is derived from an EMBL/GenBank/DDBJ whole genome shotgun (WGS) entry which is preliminary data.</text>
</comment>
<sequence length="551" mass="61441">MRIIKRTQQLVRVAASGYYKVKGLVPPRCPHSSLDSRMKLHINCIHPTGRKANFYRAESHDCEFTVIIPDIEHRQSGFITNAQEWETHMAELHTFDDEDKEEDQTPAPSHTSTSQISSFSSFSSSEEDIEEYLLHGDPRMPSPLDPSQVFGSQQLRPFFSERVALARKTVDIALITDITTAHQSGTFKERPQLHPLAEKPPHPIMSLYDEKNMSAALLTRAFSNLKHLDTHLGRAIREFNSPIGLPGQSWRHLLEYNVPCKGCQCVFSIHGYNSHIVKGLCSMAAPMREVPSHTGSLPRLAARTYPPEYQVPVTEDFLHTPTGVAFAEWNSQIGVPLDVWTLLSTGEVKCGVLDLLRVYNSATLTLQYPSQILAGAPYTGDFMGEYLFRPLEIDGKRYTGVMGNYLGEPRAGLAAAQRCIVKAVSFFPILEPGQLGPKHMQRPLPPPPNYKCHVSIGVQAEGEREVEDIPLLPVPDAPPVPAEDYPLIFVSDPEQTALQVLTAGEGLTKAERRMIFKTCSICGSMFFLRLLAEHVQRCSRGGFSRSLRSAD</sequence>
<dbReference type="AlphaFoldDB" id="A0AAD6S292"/>
<evidence type="ECO:0000313" key="3">
    <source>
        <dbReference type="Proteomes" id="UP001218188"/>
    </source>
</evidence>
<dbReference type="Proteomes" id="UP001218188">
    <property type="component" value="Unassembled WGS sequence"/>
</dbReference>
<gene>
    <name evidence="2" type="ORF">C8F04DRAFT_1275732</name>
</gene>
<evidence type="ECO:0000256" key="1">
    <source>
        <dbReference type="SAM" id="MobiDB-lite"/>
    </source>
</evidence>
<keyword evidence="3" id="KW-1185">Reference proteome</keyword>
<organism evidence="2 3">
    <name type="scientific">Mycena alexandri</name>
    <dbReference type="NCBI Taxonomy" id="1745969"/>
    <lineage>
        <taxon>Eukaryota</taxon>
        <taxon>Fungi</taxon>
        <taxon>Dikarya</taxon>
        <taxon>Basidiomycota</taxon>
        <taxon>Agaricomycotina</taxon>
        <taxon>Agaricomycetes</taxon>
        <taxon>Agaricomycetidae</taxon>
        <taxon>Agaricales</taxon>
        <taxon>Marasmiineae</taxon>
        <taxon>Mycenaceae</taxon>
        <taxon>Mycena</taxon>
    </lineage>
</organism>
<accession>A0AAD6S292</accession>
<name>A0AAD6S292_9AGAR</name>
<feature type="compositionally biased region" description="Low complexity" evidence="1">
    <location>
        <begin position="109"/>
        <end position="121"/>
    </location>
</feature>
<reference evidence="2" key="1">
    <citation type="submission" date="2023-03" db="EMBL/GenBank/DDBJ databases">
        <title>Massive genome expansion in bonnet fungi (Mycena s.s.) driven by repeated elements and novel gene families across ecological guilds.</title>
        <authorList>
            <consortium name="Lawrence Berkeley National Laboratory"/>
            <person name="Harder C.B."/>
            <person name="Miyauchi S."/>
            <person name="Viragh M."/>
            <person name="Kuo A."/>
            <person name="Thoen E."/>
            <person name="Andreopoulos B."/>
            <person name="Lu D."/>
            <person name="Skrede I."/>
            <person name="Drula E."/>
            <person name="Henrissat B."/>
            <person name="Morin E."/>
            <person name="Kohler A."/>
            <person name="Barry K."/>
            <person name="LaButti K."/>
            <person name="Morin E."/>
            <person name="Salamov A."/>
            <person name="Lipzen A."/>
            <person name="Mereny Z."/>
            <person name="Hegedus B."/>
            <person name="Baldrian P."/>
            <person name="Stursova M."/>
            <person name="Weitz H."/>
            <person name="Taylor A."/>
            <person name="Grigoriev I.V."/>
            <person name="Nagy L.G."/>
            <person name="Martin F."/>
            <person name="Kauserud H."/>
        </authorList>
    </citation>
    <scope>NUCLEOTIDE SEQUENCE</scope>
    <source>
        <strain evidence="2">CBHHK200</strain>
    </source>
</reference>
<protein>
    <submittedName>
        <fullName evidence="2">Uncharacterized protein</fullName>
    </submittedName>
</protein>
<dbReference type="EMBL" id="JARJCM010000280">
    <property type="protein sequence ID" value="KAJ7019906.1"/>
    <property type="molecule type" value="Genomic_DNA"/>
</dbReference>